<feature type="region of interest" description="Disordered" evidence="4">
    <location>
        <begin position="1503"/>
        <end position="1530"/>
    </location>
</feature>
<protein>
    <submittedName>
        <fullName evidence="8">C2H2-type domain-containing protein</fullName>
    </submittedName>
</protein>
<dbReference type="Proteomes" id="UP000008854">
    <property type="component" value="Unassembled WGS sequence"/>
</dbReference>
<sequence length="1759" mass="197480">MDTYQLYTCSICFTSSTSKLIMDEHKRVHHLNTIKNIIIESIEPFIKDNVEQQTTSNLSIQNPSSKLSTLNCDLQNSPITSTINHFSPTITLSHNDSKALNYSNLMNVVQSQSFIPIKSFYNSMEQMYESKQQHQSPSSQHSHSHHQQDHQKLSQIIDFVPLVNSKHYDANLLDFNQTNNYNHNPFGNDTIPTGLNLPSSLQQTPVNYTTGISLTGRWMFSHNRSVIQCFICRQSIMNTGGNDDGIGSGNSEIENLVKHLTIAHMLPLPIVMNYVITYMTEKLTEYNPLDIRINKVNNDNNSTIESITASHTTVTTNDTTVTTKNSQNAQKFVNTLNIDPSWNTVHSSENTLPFNIPNVLYKDCRLNQCEAENLENFSLKVPLPPPQSQPPPLTAIKQPTSSIGYDLHDHVNNNYWICPHCNIQFDNFQQFHLHFTQNHNSLLSDMNLFNFIEGNSFSNNNNNNNSSTTNSLLSSQMLLSAIQPKSINTAIISRSMVTGNNNNSTEDISLMPVINEVLNDCNDWLRNYNQTHKNTNEFNLLTNTSMVQTNFAALAAATVAAYGNLPGSKKHEQLHKTSSINEFDSNHFSISTSTIEMMNTISSPSEILNSTSTITKSTPCNLSTTDSINSSICSSSIGMIVRNNRNQMNMTEQKRKFNESLYARKPCLSEVKRTKFEENENSNIEGMGLTSQKQDQNNNDFWKLLNLFPHFPMLWPPSSASGFGPASSSSSSLLKSSYNELNNNELLQKYAKHTIQSLEKNQTLFNNNIATHTTNNSNNKTHFTKRITEINDINCSSTRNNLKLNIENFNNHYNNGTITSSPHVELTISNNNDNNTSINLSTSITNTSNITTVNKNDNHWSVNSTPVCSTFHHTPHSCSFEYNNNNKLNIEQENIDKLTTLESKNLIHNSHDHINSPVQQNANNTISCNINNSTCSNVSNELYDQNLPCSTPEQQQTHSTTNTTTTITSTGSTIHINGAVHNTLRKTRSDMKVIHRYLIQIKHDTREIHQIPCHELDSYIQDFVLTAKKKDGHEYEPESLKAFVHSLERHLKHHGYSHSVLKGNAFAGTRSVLNQRLNELRALSRSGTSTNGAYAYPSNGANNQNNSNKRISGVCNDSTSENRPINYTRKHNSNPNGLSSAELLKARILGTDNPQAILNSLWLMNRTQFNIGGTQRHRNLVWGQFQLITDDNGIKAIKFTPLFESAEVRYCRGYGGTRGGAANHDPLAKTQPLSCTGSAKRQPLPFNCVELFEIYANLRPLEARGVSEPFYLCPDVNWEQQNENGVCNSWFKSNAAGSQLLSRIPRSLGLKPSKEPISTSGINPSNMHKLQTSNSLITNQIKDSDRLITDHCNQILSNLSNYRDICQMQSQNHTITNDNNSNNVNYNNNYYFNNLSRSISNPSLIPQNLFNFFPFLFPPTPSSTAIITTTATTLAPSVNEQSLTSHSLLNASFQLPSIMQNLNSSKFQQTFKENFSNIGEEYNNNNNRDNFQFSHEQFEQEQCGHDSTPNKISATTAGDEDNDDSRGEGEQIDVNEEGELDVDDEERQNIEIINSNCFSPKSETEQEIENLSTLDNNSSKLLTKLSSEIRNDLLHTPDGSEQYESVVNSSHHSKSLSSSSCLSSSSPSSASSRSPSSEIGTFSQKIHHHRHHRRHPHSDHQRHRQRLEIKSTHTSYQHNQQEDNFDCRPTDDYNKEHWSSPSSSESSSSSPSPRLTTPLSTIVTNTNMSVASTLSSTTPSSTPLIKSTTSMLARFNKIT</sequence>
<evidence type="ECO:0000313" key="7">
    <source>
        <dbReference type="Proteomes" id="UP000008854"/>
    </source>
</evidence>
<feature type="compositionally biased region" description="Low complexity" evidence="4">
    <location>
        <begin position="1615"/>
        <end position="1637"/>
    </location>
</feature>
<dbReference type="GO" id="GO:0005634">
    <property type="term" value="C:nucleus"/>
    <property type="evidence" value="ECO:0007669"/>
    <property type="project" value="InterPro"/>
</dbReference>
<feature type="compositionally biased region" description="Low complexity" evidence="4">
    <location>
        <begin position="1699"/>
        <end position="1713"/>
    </location>
</feature>
<keyword evidence="2" id="KW-0597">Phosphoprotein</keyword>
<proteinExistence type="predicted"/>
<evidence type="ECO:0000256" key="1">
    <source>
        <dbReference type="ARBA" id="ARBA00022499"/>
    </source>
</evidence>
<reference evidence="8" key="2">
    <citation type="submission" date="2019-11" db="UniProtKB">
        <authorList>
            <consortium name="WormBaseParasite"/>
        </authorList>
    </citation>
    <scope>IDENTIFICATION</scope>
    <source>
        <strain evidence="8">Puerto Rican</strain>
    </source>
</reference>
<dbReference type="SMART" id="SM00868">
    <property type="entry name" value="zf-AD"/>
    <property type="match status" value="1"/>
</dbReference>
<dbReference type="InterPro" id="IPR012934">
    <property type="entry name" value="Znf_AD"/>
</dbReference>
<feature type="region of interest" description="Disordered" evidence="4">
    <location>
        <begin position="1593"/>
        <end position="1719"/>
    </location>
</feature>
<keyword evidence="7" id="KW-1185">Reference proteome</keyword>
<feature type="region of interest" description="Disordered" evidence="4">
    <location>
        <begin position="1088"/>
        <end position="1138"/>
    </location>
</feature>
<dbReference type="PANTHER" id="PTHR46963">
    <property type="entry name" value="SIMILAR TO RIKEN CDNA E130308A19"/>
    <property type="match status" value="1"/>
</dbReference>
<feature type="domain" description="C2H2-type" evidence="5">
    <location>
        <begin position="7"/>
        <end position="29"/>
    </location>
</feature>
<evidence type="ECO:0000259" key="6">
    <source>
        <dbReference type="SMART" id="SM00868"/>
    </source>
</evidence>
<evidence type="ECO:0000259" key="5">
    <source>
        <dbReference type="SMART" id="SM00355"/>
    </source>
</evidence>
<name>A0A5K4F0Z5_SCHMA</name>
<feature type="compositionally biased region" description="Basic and acidic residues" evidence="4">
    <location>
        <begin position="1685"/>
        <end position="1698"/>
    </location>
</feature>
<feature type="compositionally biased region" description="Polar residues" evidence="4">
    <location>
        <begin position="1505"/>
        <end position="1516"/>
    </location>
</feature>
<dbReference type="SMART" id="SM00355">
    <property type="entry name" value="ZnF_C2H2"/>
    <property type="match status" value="2"/>
</dbReference>
<dbReference type="STRING" id="6183.A0A5K4F0Z5"/>
<feature type="compositionally biased region" description="Polar residues" evidence="4">
    <location>
        <begin position="1115"/>
        <end position="1125"/>
    </location>
</feature>
<evidence type="ECO:0000256" key="4">
    <source>
        <dbReference type="SAM" id="MobiDB-lite"/>
    </source>
</evidence>
<evidence type="ECO:0000256" key="2">
    <source>
        <dbReference type="ARBA" id="ARBA00022553"/>
    </source>
</evidence>
<organism evidence="7 8">
    <name type="scientific">Schistosoma mansoni</name>
    <name type="common">Blood fluke</name>
    <dbReference type="NCBI Taxonomy" id="6183"/>
    <lineage>
        <taxon>Eukaryota</taxon>
        <taxon>Metazoa</taxon>
        <taxon>Spiralia</taxon>
        <taxon>Lophotrochozoa</taxon>
        <taxon>Platyhelminthes</taxon>
        <taxon>Trematoda</taxon>
        <taxon>Digenea</taxon>
        <taxon>Strigeidida</taxon>
        <taxon>Schistosomatoidea</taxon>
        <taxon>Schistosomatidae</taxon>
        <taxon>Schistosoma</taxon>
    </lineage>
</organism>
<feature type="domain" description="ZAD" evidence="6">
    <location>
        <begin position="228"/>
        <end position="445"/>
    </location>
</feature>
<keyword evidence="3" id="KW-0832">Ubl conjugation</keyword>
<feature type="compositionally biased region" description="Basic residues" evidence="4">
    <location>
        <begin position="1645"/>
        <end position="1665"/>
    </location>
</feature>
<dbReference type="InterPro" id="IPR021893">
    <property type="entry name" value="ZMYM2-like_C"/>
</dbReference>
<feature type="region of interest" description="Disordered" evidence="4">
    <location>
        <begin position="127"/>
        <end position="150"/>
    </location>
</feature>
<dbReference type="WBParaSite" id="Smp_245980.1">
    <property type="protein sequence ID" value="Smp_245980.1"/>
    <property type="gene ID" value="Smp_245980"/>
</dbReference>
<dbReference type="InterPro" id="IPR042838">
    <property type="entry name" value="KIAA1958"/>
</dbReference>
<dbReference type="Pfam" id="PF12012">
    <property type="entry name" value="DUF3504"/>
    <property type="match status" value="1"/>
</dbReference>
<keyword evidence="1" id="KW-1017">Isopeptide bond</keyword>
<evidence type="ECO:0000256" key="3">
    <source>
        <dbReference type="ARBA" id="ARBA00022843"/>
    </source>
</evidence>
<feature type="domain" description="C2H2-type" evidence="5">
    <location>
        <begin position="416"/>
        <end position="439"/>
    </location>
</feature>
<reference evidence="7" key="1">
    <citation type="journal article" date="2012" name="PLoS Negl. Trop. Dis.">
        <title>A systematically improved high quality genome and transcriptome of the human blood fluke Schistosoma mansoni.</title>
        <authorList>
            <person name="Protasio A.V."/>
            <person name="Tsai I.J."/>
            <person name="Babbage A."/>
            <person name="Nichol S."/>
            <person name="Hunt M."/>
            <person name="Aslett M.A."/>
            <person name="De Silva N."/>
            <person name="Velarde G.S."/>
            <person name="Anderson T.J."/>
            <person name="Clark R.C."/>
            <person name="Davidson C."/>
            <person name="Dillon G.P."/>
            <person name="Holroyd N.E."/>
            <person name="LoVerde P.T."/>
            <person name="Lloyd C."/>
            <person name="McQuillan J."/>
            <person name="Oliveira G."/>
            <person name="Otto T.D."/>
            <person name="Parker-Manuel S.J."/>
            <person name="Quail M.A."/>
            <person name="Wilson R.A."/>
            <person name="Zerlotini A."/>
            <person name="Dunne D.W."/>
            <person name="Berriman M."/>
        </authorList>
    </citation>
    <scope>NUCLEOTIDE SEQUENCE [LARGE SCALE GENOMIC DNA]</scope>
    <source>
        <strain evidence="7">Puerto Rican</strain>
    </source>
</reference>
<evidence type="ECO:0000313" key="8">
    <source>
        <dbReference type="WBParaSite" id="Smp_245980.1"/>
    </source>
</evidence>
<dbReference type="GO" id="GO:0008270">
    <property type="term" value="F:zinc ion binding"/>
    <property type="evidence" value="ECO:0007669"/>
    <property type="project" value="InterPro"/>
</dbReference>
<dbReference type="AlphaFoldDB" id="A0A5K4F0Z5"/>
<feature type="compositionally biased region" description="Low complexity" evidence="4">
    <location>
        <begin position="1099"/>
        <end position="1108"/>
    </location>
</feature>
<dbReference type="InParanoid" id="A0A5K4F0Z5"/>
<dbReference type="PANTHER" id="PTHR46963:SF2">
    <property type="match status" value="1"/>
</dbReference>
<dbReference type="InterPro" id="IPR013087">
    <property type="entry name" value="Znf_C2H2_type"/>
</dbReference>
<accession>A0A5K4F0Z5</accession>